<evidence type="ECO:0000313" key="6">
    <source>
        <dbReference type="Proteomes" id="UP000800092"/>
    </source>
</evidence>
<dbReference type="InterPro" id="IPR012951">
    <property type="entry name" value="BBE"/>
</dbReference>
<feature type="chain" id="PRO_5025343498" evidence="3">
    <location>
        <begin position="26"/>
        <end position="581"/>
    </location>
</feature>
<evidence type="ECO:0000256" key="3">
    <source>
        <dbReference type="SAM" id="SignalP"/>
    </source>
</evidence>
<accession>A0A6A6HPK5</accession>
<dbReference type="InterPro" id="IPR016166">
    <property type="entry name" value="FAD-bd_PCMH"/>
</dbReference>
<feature type="signal peptide" evidence="3">
    <location>
        <begin position="1"/>
        <end position="25"/>
    </location>
</feature>
<protein>
    <submittedName>
        <fullName evidence="5">FAD-binding domain-containing protein</fullName>
    </submittedName>
</protein>
<dbReference type="InterPro" id="IPR006094">
    <property type="entry name" value="Oxid_FAD_bind_N"/>
</dbReference>
<dbReference type="GO" id="GO:0071949">
    <property type="term" value="F:FAD binding"/>
    <property type="evidence" value="ECO:0007669"/>
    <property type="project" value="InterPro"/>
</dbReference>
<dbReference type="InterPro" id="IPR036318">
    <property type="entry name" value="FAD-bd_PCMH-like_sf"/>
</dbReference>
<dbReference type="AlphaFoldDB" id="A0A6A6HPK5"/>
<evidence type="ECO:0000256" key="1">
    <source>
        <dbReference type="ARBA" id="ARBA00005466"/>
    </source>
</evidence>
<reference evidence="5" key="1">
    <citation type="journal article" date="2020" name="Stud. Mycol.">
        <title>101 Dothideomycetes genomes: a test case for predicting lifestyles and emergence of pathogens.</title>
        <authorList>
            <person name="Haridas S."/>
            <person name="Albert R."/>
            <person name="Binder M."/>
            <person name="Bloem J."/>
            <person name="Labutti K."/>
            <person name="Salamov A."/>
            <person name="Andreopoulos B."/>
            <person name="Baker S."/>
            <person name="Barry K."/>
            <person name="Bills G."/>
            <person name="Bluhm B."/>
            <person name="Cannon C."/>
            <person name="Castanera R."/>
            <person name="Culley D."/>
            <person name="Daum C."/>
            <person name="Ezra D."/>
            <person name="Gonzalez J."/>
            <person name="Henrissat B."/>
            <person name="Kuo A."/>
            <person name="Liang C."/>
            <person name="Lipzen A."/>
            <person name="Lutzoni F."/>
            <person name="Magnuson J."/>
            <person name="Mondo S."/>
            <person name="Nolan M."/>
            <person name="Ohm R."/>
            <person name="Pangilinan J."/>
            <person name="Park H.-J."/>
            <person name="Ramirez L."/>
            <person name="Alfaro M."/>
            <person name="Sun H."/>
            <person name="Tritt A."/>
            <person name="Yoshinaga Y."/>
            <person name="Zwiers L.-H."/>
            <person name="Turgeon B."/>
            <person name="Goodwin S."/>
            <person name="Spatafora J."/>
            <person name="Crous P."/>
            <person name="Grigoriev I."/>
        </authorList>
    </citation>
    <scope>NUCLEOTIDE SEQUENCE</scope>
    <source>
        <strain evidence="5">Tuck. ex Michener</strain>
    </source>
</reference>
<dbReference type="Gene3D" id="3.30.465.10">
    <property type="match status" value="2"/>
</dbReference>
<dbReference type="InterPro" id="IPR050432">
    <property type="entry name" value="FAD-linked_Oxidoreductases_BP"/>
</dbReference>
<evidence type="ECO:0000259" key="4">
    <source>
        <dbReference type="PROSITE" id="PS51387"/>
    </source>
</evidence>
<dbReference type="PANTHER" id="PTHR13878">
    <property type="entry name" value="GULONOLACTONE OXIDASE"/>
    <property type="match status" value="1"/>
</dbReference>
<dbReference type="Pfam" id="PF08031">
    <property type="entry name" value="BBE"/>
    <property type="match status" value="1"/>
</dbReference>
<dbReference type="PANTHER" id="PTHR13878:SF91">
    <property type="entry name" value="FAD BINDING DOMAIN PROTEIN (AFU_ORTHOLOGUE AFUA_6G12070)-RELATED"/>
    <property type="match status" value="1"/>
</dbReference>
<proteinExistence type="inferred from homology"/>
<evidence type="ECO:0000256" key="2">
    <source>
        <dbReference type="ARBA" id="ARBA00023002"/>
    </source>
</evidence>
<dbReference type="EMBL" id="ML991771">
    <property type="protein sequence ID" value="KAF2239957.1"/>
    <property type="molecule type" value="Genomic_DNA"/>
</dbReference>
<dbReference type="InterPro" id="IPR016169">
    <property type="entry name" value="FAD-bd_PCMH_sub2"/>
</dbReference>
<gene>
    <name evidence="5" type="ORF">EV356DRAFT_527808</name>
</gene>
<dbReference type="Pfam" id="PF01565">
    <property type="entry name" value="FAD_binding_4"/>
    <property type="match status" value="1"/>
</dbReference>
<dbReference type="OrthoDB" id="9983560at2759"/>
<dbReference type="PROSITE" id="PS51387">
    <property type="entry name" value="FAD_PCMH"/>
    <property type="match status" value="1"/>
</dbReference>
<comment type="similarity">
    <text evidence="1">Belongs to the oxygen-dependent FAD-linked oxidoreductase family.</text>
</comment>
<dbReference type="Proteomes" id="UP000800092">
    <property type="component" value="Unassembled WGS sequence"/>
</dbReference>
<dbReference type="GO" id="GO:0016491">
    <property type="term" value="F:oxidoreductase activity"/>
    <property type="evidence" value="ECO:0007669"/>
    <property type="project" value="UniProtKB-KW"/>
</dbReference>
<sequence length="581" mass="63311">MTRDLRTRKLLALALTFTGWQSSEAVYVTSRQNSNCRLLRSDPEWPDQQSWSSLNASVNGRLIASNPLGHVCHDPTYNEVACDALKSVWQFPQTQYPTAPDVIIPIFQNRSCDPFTPESSPCLLGPYVNYAINVSNADDVTTGLKFASENNIRLVVKNTGHDFLGRSTGAGGLSLWTHNLKDQVFVPAYESEYYNGSAIKLGAGVQTFEAYEFAHQNHVRVVGGTCPTVGVAGGYTMGGGHGMLSSEQGLGADNALEWEVVTPNGTLIIATPTQNSDLYWALSGGSPGSFGVVLSLTVRAPADVPMGGANLTIASTGVSVDTFWQAVNAYHQLQPNITDAGGSSGWILTNNTLNIAYISLPNKTQEQVTSLINPFIDTLKQLNVQYALNTSYFDNFYDHANLYLGLPYGYDPSNVVEGSRLIPRSVVLDNSDGLTSALRNITSDPRFEVLGVSINVANGTNDPANPNVPNSALPAWRDALLQLLISGYWDLEADLSTNWETQSALTNVQLPQLENITPGSGSYINEGNFQQPNYQQVFYSENYDRLLSIKQEYDPDSILYGRAAVGSDQWTEEADARLCRT</sequence>
<keyword evidence="2" id="KW-0560">Oxidoreductase</keyword>
<feature type="domain" description="FAD-binding PCMH-type" evidence="4">
    <location>
        <begin position="123"/>
        <end position="303"/>
    </location>
</feature>
<keyword evidence="6" id="KW-1185">Reference proteome</keyword>
<evidence type="ECO:0000313" key="5">
    <source>
        <dbReference type="EMBL" id="KAF2239957.1"/>
    </source>
</evidence>
<organism evidence="5 6">
    <name type="scientific">Viridothelium virens</name>
    <name type="common">Speckled blister lichen</name>
    <name type="synonym">Trypethelium virens</name>
    <dbReference type="NCBI Taxonomy" id="1048519"/>
    <lineage>
        <taxon>Eukaryota</taxon>
        <taxon>Fungi</taxon>
        <taxon>Dikarya</taxon>
        <taxon>Ascomycota</taxon>
        <taxon>Pezizomycotina</taxon>
        <taxon>Dothideomycetes</taxon>
        <taxon>Dothideomycetes incertae sedis</taxon>
        <taxon>Trypetheliales</taxon>
        <taxon>Trypetheliaceae</taxon>
        <taxon>Viridothelium</taxon>
    </lineage>
</organism>
<dbReference type="SUPFAM" id="SSF56176">
    <property type="entry name" value="FAD-binding/transporter-associated domain-like"/>
    <property type="match status" value="1"/>
</dbReference>
<name>A0A6A6HPK5_VIRVR</name>
<keyword evidence="3" id="KW-0732">Signal</keyword>